<dbReference type="PANTHER" id="PTHR12479:SF10">
    <property type="entry name" value="LYSOSOMAL-ASSOCIATED TRANSMEMBRANE PROTEIN"/>
    <property type="match status" value="1"/>
</dbReference>
<evidence type="ECO:0000256" key="4">
    <source>
        <dbReference type="ARBA" id="ARBA00023136"/>
    </source>
</evidence>
<keyword evidence="2 5" id="KW-0812">Transmembrane</keyword>
<protein>
    <submittedName>
        <fullName evidence="6">Uncharacterized protein</fullName>
    </submittedName>
</protein>
<sequence>MAARAHNLPFDQNAKKYNCCCGNLHIKQGARIVSCLLAISLAVSVIFSLTRTATVAFQNIFSAAFGLVIFGMLLYGVFKEKRLYILPYMIFQAISLVLTFLGLLAILIMIGVNTGAIKQLAQDYYGLEQDGLTPDEFNHALSTFAVLLVIFICISGLIEAYFLEVIYRFYVFLKERETSFNFNFDTCTPGFTPNNPPNYDGMLG</sequence>
<dbReference type="InterPro" id="IPR051115">
    <property type="entry name" value="LAPTM_transporter"/>
</dbReference>
<dbReference type="GO" id="GO:0005765">
    <property type="term" value="C:lysosomal membrane"/>
    <property type="evidence" value="ECO:0007669"/>
    <property type="project" value="TreeGrafter"/>
</dbReference>
<feature type="transmembrane region" description="Helical" evidence="5">
    <location>
        <begin position="90"/>
        <end position="112"/>
    </location>
</feature>
<keyword evidence="4 5" id="KW-0472">Membrane</keyword>
<gene>
    <name evidence="6" type="ORF">MSPICULIGERA_LOCUS15606</name>
</gene>
<organism evidence="6 7">
    <name type="scientific">Mesorhabditis spiculigera</name>
    <dbReference type="NCBI Taxonomy" id="96644"/>
    <lineage>
        <taxon>Eukaryota</taxon>
        <taxon>Metazoa</taxon>
        <taxon>Ecdysozoa</taxon>
        <taxon>Nematoda</taxon>
        <taxon>Chromadorea</taxon>
        <taxon>Rhabditida</taxon>
        <taxon>Rhabditina</taxon>
        <taxon>Rhabditomorpha</taxon>
        <taxon>Rhabditoidea</taxon>
        <taxon>Rhabditidae</taxon>
        <taxon>Mesorhabditinae</taxon>
        <taxon>Mesorhabditis</taxon>
    </lineage>
</organism>
<dbReference type="GO" id="GO:0012505">
    <property type="term" value="C:endomembrane system"/>
    <property type="evidence" value="ECO:0007669"/>
    <property type="project" value="UniProtKB-SubCell"/>
</dbReference>
<proteinExistence type="predicted"/>
<dbReference type="PANTHER" id="PTHR12479">
    <property type="entry name" value="LYSOSOMAL-ASSOCIATED TRANSMEMBRANE PROTEIN"/>
    <property type="match status" value="1"/>
</dbReference>
<dbReference type="AlphaFoldDB" id="A0AA36CXT2"/>
<keyword evidence="7" id="KW-1185">Reference proteome</keyword>
<dbReference type="EMBL" id="CATQJA010002650">
    <property type="protein sequence ID" value="CAJ0577332.1"/>
    <property type="molecule type" value="Genomic_DNA"/>
</dbReference>
<evidence type="ECO:0000313" key="7">
    <source>
        <dbReference type="Proteomes" id="UP001177023"/>
    </source>
</evidence>
<evidence type="ECO:0000256" key="2">
    <source>
        <dbReference type="ARBA" id="ARBA00022692"/>
    </source>
</evidence>
<comment type="caution">
    <text evidence="6">The sequence shown here is derived from an EMBL/GenBank/DDBJ whole genome shotgun (WGS) entry which is preliminary data.</text>
</comment>
<feature type="non-terminal residue" evidence="6">
    <location>
        <position position="204"/>
    </location>
</feature>
<evidence type="ECO:0000256" key="1">
    <source>
        <dbReference type="ARBA" id="ARBA00004127"/>
    </source>
</evidence>
<evidence type="ECO:0000256" key="3">
    <source>
        <dbReference type="ARBA" id="ARBA00022989"/>
    </source>
</evidence>
<evidence type="ECO:0000313" key="6">
    <source>
        <dbReference type="EMBL" id="CAJ0577332.1"/>
    </source>
</evidence>
<dbReference type="Proteomes" id="UP001177023">
    <property type="component" value="Unassembled WGS sequence"/>
</dbReference>
<feature type="transmembrane region" description="Helical" evidence="5">
    <location>
        <begin position="56"/>
        <end position="78"/>
    </location>
</feature>
<keyword evidence="3 5" id="KW-1133">Transmembrane helix</keyword>
<comment type="subcellular location">
    <subcellularLocation>
        <location evidence="1">Endomembrane system</location>
        <topology evidence="1">Multi-pass membrane protein</topology>
    </subcellularLocation>
</comment>
<feature type="transmembrane region" description="Helical" evidence="5">
    <location>
        <begin position="32"/>
        <end position="50"/>
    </location>
</feature>
<evidence type="ECO:0000256" key="5">
    <source>
        <dbReference type="SAM" id="Phobius"/>
    </source>
</evidence>
<name>A0AA36CXT2_9BILA</name>
<feature type="transmembrane region" description="Helical" evidence="5">
    <location>
        <begin position="144"/>
        <end position="167"/>
    </location>
</feature>
<reference evidence="6" key="1">
    <citation type="submission" date="2023-06" db="EMBL/GenBank/DDBJ databases">
        <authorList>
            <person name="Delattre M."/>
        </authorList>
    </citation>
    <scope>NUCLEOTIDE SEQUENCE</scope>
    <source>
        <strain evidence="6">AF72</strain>
    </source>
</reference>
<accession>A0AA36CXT2</accession>